<evidence type="ECO:0000313" key="1">
    <source>
        <dbReference type="EMBL" id="ORX78467.1"/>
    </source>
</evidence>
<evidence type="ECO:0000313" key="2">
    <source>
        <dbReference type="Proteomes" id="UP000193498"/>
    </source>
</evidence>
<dbReference type="OrthoDB" id="5985073at2759"/>
<evidence type="ECO:0008006" key="3">
    <source>
        <dbReference type="Google" id="ProtNLM"/>
    </source>
</evidence>
<name>A0A1Y1WY27_9FUNG</name>
<proteinExistence type="predicted"/>
<organism evidence="1 2">
    <name type="scientific">Basidiobolus meristosporus CBS 931.73</name>
    <dbReference type="NCBI Taxonomy" id="1314790"/>
    <lineage>
        <taxon>Eukaryota</taxon>
        <taxon>Fungi</taxon>
        <taxon>Fungi incertae sedis</taxon>
        <taxon>Zoopagomycota</taxon>
        <taxon>Entomophthoromycotina</taxon>
        <taxon>Basidiobolomycetes</taxon>
        <taxon>Basidiobolales</taxon>
        <taxon>Basidiobolaceae</taxon>
        <taxon>Basidiobolus</taxon>
    </lineage>
</organism>
<dbReference type="InParanoid" id="A0A1Y1WY27"/>
<gene>
    <name evidence="1" type="ORF">K493DRAFT_362932</name>
</gene>
<keyword evidence="2" id="KW-1185">Reference proteome</keyword>
<protein>
    <recommendedName>
        <fullName evidence="3">3D domain-containing protein</fullName>
    </recommendedName>
</protein>
<dbReference type="EMBL" id="MCFE01000823">
    <property type="protein sequence ID" value="ORX78467.1"/>
    <property type="molecule type" value="Genomic_DNA"/>
</dbReference>
<dbReference type="Proteomes" id="UP000193498">
    <property type="component" value="Unassembled WGS sequence"/>
</dbReference>
<dbReference type="CDD" id="cd22785">
    <property type="entry name" value="DPBB_MltA-like"/>
    <property type="match status" value="1"/>
</dbReference>
<sequence length="176" mass="19807">MARRVKMTYYWVAKESEHSGSKNVAIKTCCGKTIAMVSKSFANAARMEGTARLSSGKMINLRCSCGGGYSCFMEPDSKWYPFGLGTRSNALRPFISISANDLPYGSNVTVDQLKGLKMANRVTHNGRVRVDDKGWSFGSNHIDLLVGEKRYYEYISRNFGTQLKYVDIWISCKLQR</sequence>
<comment type="caution">
    <text evidence="1">The sequence shown here is derived from an EMBL/GenBank/DDBJ whole genome shotgun (WGS) entry which is preliminary data.</text>
</comment>
<reference evidence="1 2" key="1">
    <citation type="submission" date="2016-07" db="EMBL/GenBank/DDBJ databases">
        <title>Pervasive Adenine N6-methylation of Active Genes in Fungi.</title>
        <authorList>
            <consortium name="DOE Joint Genome Institute"/>
            <person name="Mondo S.J."/>
            <person name="Dannebaum R.O."/>
            <person name="Kuo R.C."/>
            <person name="Labutti K."/>
            <person name="Haridas S."/>
            <person name="Kuo A."/>
            <person name="Salamov A."/>
            <person name="Ahrendt S.R."/>
            <person name="Lipzen A."/>
            <person name="Sullivan W."/>
            <person name="Andreopoulos W.B."/>
            <person name="Clum A."/>
            <person name="Lindquist E."/>
            <person name="Daum C."/>
            <person name="Ramamoorthy G.K."/>
            <person name="Gryganskyi A."/>
            <person name="Culley D."/>
            <person name="Magnuson J.K."/>
            <person name="James T.Y."/>
            <person name="O'Malley M.A."/>
            <person name="Stajich J.E."/>
            <person name="Spatafora J.W."/>
            <person name="Visel A."/>
            <person name="Grigoriev I.V."/>
        </authorList>
    </citation>
    <scope>NUCLEOTIDE SEQUENCE [LARGE SCALE GENOMIC DNA]</scope>
    <source>
        <strain evidence="1 2">CBS 931.73</strain>
    </source>
</reference>
<dbReference type="AlphaFoldDB" id="A0A1Y1WY27"/>
<accession>A0A1Y1WY27</accession>
<dbReference type="STRING" id="1314790.A0A1Y1WY27"/>